<feature type="domain" description="HTH cro/C1-type" evidence="1">
    <location>
        <begin position="22"/>
        <end position="77"/>
    </location>
</feature>
<reference evidence="2 3" key="1">
    <citation type="submission" date="2018-03" db="EMBL/GenBank/DDBJ databases">
        <title>Bioinformatic expansion and discovery of thiopeptide antibiotics.</title>
        <authorList>
            <person name="Schwalen C.J."/>
            <person name="Hudson G.A."/>
            <person name="Mitchell D.A."/>
        </authorList>
    </citation>
    <scope>NUCLEOTIDE SEQUENCE [LARGE SCALE GENOMIC DNA]</scope>
    <source>
        <strain evidence="2 3">ATCC 21389</strain>
    </source>
</reference>
<dbReference type="OrthoDB" id="2897536at2"/>
<dbReference type="CDD" id="cd00093">
    <property type="entry name" value="HTH_XRE"/>
    <property type="match status" value="1"/>
</dbReference>
<dbReference type="SMART" id="SM00530">
    <property type="entry name" value="HTH_XRE"/>
    <property type="match status" value="1"/>
</dbReference>
<dbReference type="InterPro" id="IPR010982">
    <property type="entry name" value="Lambda_DNA-bd_dom_sf"/>
</dbReference>
<dbReference type="InterPro" id="IPR001387">
    <property type="entry name" value="Cro/C1-type_HTH"/>
</dbReference>
<dbReference type="PROSITE" id="PS50943">
    <property type="entry name" value="HTH_CROC1"/>
    <property type="match status" value="1"/>
</dbReference>
<comment type="caution">
    <text evidence="2">The sequence shown here is derived from an EMBL/GenBank/DDBJ whole genome shotgun (WGS) entry which is preliminary data.</text>
</comment>
<dbReference type="SUPFAM" id="SSF47413">
    <property type="entry name" value="lambda repressor-like DNA-binding domains"/>
    <property type="match status" value="1"/>
</dbReference>
<dbReference type="EMBL" id="PYBW01000002">
    <property type="protein sequence ID" value="PYC88477.1"/>
    <property type="molecule type" value="Genomic_DNA"/>
</dbReference>
<dbReference type="Gene3D" id="1.10.260.40">
    <property type="entry name" value="lambda repressor-like DNA-binding domains"/>
    <property type="match status" value="1"/>
</dbReference>
<protein>
    <submittedName>
        <fullName evidence="2">Transcriptional regulator</fullName>
    </submittedName>
</protein>
<dbReference type="Pfam" id="PF13560">
    <property type="entry name" value="HTH_31"/>
    <property type="match status" value="1"/>
</dbReference>
<keyword evidence="3" id="KW-1185">Reference proteome</keyword>
<evidence type="ECO:0000313" key="3">
    <source>
        <dbReference type="Proteomes" id="UP000248039"/>
    </source>
</evidence>
<evidence type="ECO:0000313" key="2">
    <source>
        <dbReference type="EMBL" id="PYC88477.1"/>
    </source>
</evidence>
<dbReference type="AlphaFoldDB" id="A0A2V4NWP0"/>
<name>A0A2V4NWP0_9ACTN</name>
<gene>
    <name evidence="2" type="ORF">C7C46_00260</name>
</gene>
<accession>A0A2V4NWP0</accession>
<dbReference type="GO" id="GO:0003677">
    <property type="term" value="F:DNA binding"/>
    <property type="evidence" value="ECO:0007669"/>
    <property type="project" value="InterPro"/>
</dbReference>
<sequence>MGFAERELHPERSPRDLYGSEIRRHRELAGKMTLTRLAEILNFSKAHLSRIECAESPPPPGLSEKLDVAFGTDGLFVRLYPHAKVYQLPDRYRRYMQLASEAVVFEAYTNTIHGLLQTPAIAWELLRAGDPFAPDREIDNKVKARLERQQRLHGPMPPRYWFVMDESVLRRSAKGRTEMRSQLELLADVAKMRHVTFQIMPFSAGFHSELGGSLTILTLPSGNVVGYEEGSRTGTLIEERDEAATRRAYYDLLRAQALSPRESLELTESQLQQW</sequence>
<dbReference type="Proteomes" id="UP000248039">
    <property type="component" value="Unassembled WGS sequence"/>
</dbReference>
<dbReference type="RefSeq" id="WP_110664472.1">
    <property type="nucleotide sequence ID" value="NZ_PYBW01000002.1"/>
</dbReference>
<evidence type="ECO:0000259" key="1">
    <source>
        <dbReference type="PROSITE" id="PS50943"/>
    </source>
</evidence>
<organism evidence="2 3">
    <name type="scientific">Streptomyces tateyamensis</name>
    <dbReference type="NCBI Taxonomy" id="565073"/>
    <lineage>
        <taxon>Bacteria</taxon>
        <taxon>Bacillati</taxon>
        <taxon>Actinomycetota</taxon>
        <taxon>Actinomycetes</taxon>
        <taxon>Kitasatosporales</taxon>
        <taxon>Streptomycetaceae</taxon>
        <taxon>Streptomyces</taxon>
    </lineage>
</organism>
<dbReference type="InterPro" id="IPR043917">
    <property type="entry name" value="DUF5753"/>
</dbReference>
<dbReference type="Pfam" id="PF19054">
    <property type="entry name" value="DUF5753"/>
    <property type="match status" value="1"/>
</dbReference>
<proteinExistence type="predicted"/>